<reference evidence="3 4" key="1">
    <citation type="journal article" date="2014" name="Int. J. Syst. Evol. Microbiol.">
        <title>Methanobacterium paludis sp. nov. and a novel strain of Methanobacterium lacus isolated from northern peatlands.</title>
        <authorList>
            <person name="Cadillo-Quiroz H."/>
            <person name="Brauer S.L."/>
            <person name="Goodson N."/>
            <person name="Yavitt J.B."/>
            <person name="Zinder S.H."/>
        </authorList>
    </citation>
    <scope>NUCLEOTIDE SEQUENCE [LARGE SCALE GENOMIC DNA]</scope>
    <source>
        <strain evidence="4">DSM 25820 / JCM 18151 / SWAN1</strain>
    </source>
</reference>
<dbReference type="GeneID" id="10668485"/>
<dbReference type="Gene3D" id="1.10.3210.10">
    <property type="entry name" value="Hypothetical protein af1432"/>
    <property type="match status" value="1"/>
</dbReference>
<dbReference type="Pfam" id="PF01966">
    <property type="entry name" value="HD"/>
    <property type="match status" value="1"/>
</dbReference>
<keyword evidence="4" id="KW-1185">Reference proteome</keyword>
<protein>
    <submittedName>
        <fullName evidence="3">Metal dependent phosphohydrolase</fullName>
    </submittedName>
</protein>
<dbReference type="AlphaFoldDB" id="F6D367"/>
<dbReference type="InterPro" id="IPR050798">
    <property type="entry name" value="YhaM_exoribonuc/phosphodiest"/>
</dbReference>
<evidence type="ECO:0000259" key="2">
    <source>
        <dbReference type="SMART" id="SM00471"/>
    </source>
</evidence>
<dbReference type="NCBIfam" id="TIGR00277">
    <property type="entry name" value="HDIG"/>
    <property type="match status" value="1"/>
</dbReference>
<dbReference type="InterPro" id="IPR006674">
    <property type="entry name" value="HD_domain"/>
</dbReference>
<dbReference type="PANTHER" id="PTHR37294">
    <property type="entry name" value="3'-5' EXORIBONUCLEASE YHAM"/>
    <property type="match status" value="1"/>
</dbReference>
<evidence type="ECO:0000313" key="3">
    <source>
        <dbReference type="EMBL" id="AEG18007.1"/>
    </source>
</evidence>
<feature type="domain" description="HD/PDEase" evidence="2">
    <location>
        <begin position="167"/>
        <end position="301"/>
    </location>
</feature>
<organism evidence="3 4">
    <name type="scientific">Methanobacterium paludis (strain DSM 25820 / JCM 18151 / SWAN1)</name>
    <dbReference type="NCBI Taxonomy" id="868131"/>
    <lineage>
        <taxon>Archaea</taxon>
        <taxon>Methanobacteriati</taxon>
        <taxon>Methanobacteriota</taxon>
        <taxon>Methanomada group</taxon>
        <taxon>Methanobacteria</taxon>
        <taxon>Methanobacteriales</taxon>
        <taxon>Methanobacteriaceae</taxon>
        <taxon>Methanobacterium</taxon>
    </lineage>
</organism>
<dbReference type="InterPro" id="IPR004365">
    <property type="entry name" value="NA-bd_OB_tRNA"/>
</dbReference>
<dbReference type="GO" id="GO:0003676">
    <property type="term" value="F:nucleic acid binding"/>
    <property type="evidence" value="ECO:0007669"/>
    <property type="project" value="InterPro"/>
</dbReference>
<dbReference type="EMBL" id="CP002772">
    <property type="protein sequence ID" value="AEG18007.1"/>
    <property type="molecule type" value="Genomic_DNA"/>
</dbReference>
<dbReference type="Pfam" id="PF01336">
    <property type="entry name" value="tRNA_anti-codon"/>
    <property type="match status" value="1"/>
</dbReference>
<proteinExistence type="predicted"/>
<dbReference type="CDD" id="cd00077">
    <property type="entry name" value="HDc"/>
    <property type="match status" value="1"/>
</dbReference>
<dbReference type="GO" id="GO:0016787">
    <property type="term" value="F:hydrolase activity"/>
    <property type="evidence" value="ECO:0007669"/>
    <property type="project" value="UniProtKB-KW"/>
</dbReference>
<dbReference type="KEGG" id="mew:MSWAN_0983"/>
<dbReference type="PANTHER" id="PTHR37294:SF1">
    <property type="entry name" value="3'-5' EXORIBONUCLEASE YHAM"/>
    <property type="match status" value="1"/>
</dbReference>
<evidence type="ECO:0000313" key="4">
    <source>
        <dbReference type="Proteomes" id="UP000009231"/>
    </source>
</evidence>
<name>F6D367_METPW</name>
<dbReference type="Proteomes" id="UP000009231">
    <property type="component" value="Chromosome"/>
</dbReference>
<gene>
    <name evidence="3" type="ordered locus">MSWAN_0983</name>
</gene>
<keyword evidence="1" id="KW-0378">Hydrolase</keyword>
<dbReference type="STRING" id="868131.MSWAN_0983"/>
<dbReference type="SMART" id="SM00471">
    <property type="entry name" value="HDc"/>
    <property type="match status" value="1"/>
</dbReference>
<sequence>MFKKSEEDFVENINERRRIRSQFVVADKIIKTAKSGRKYIDVRLSDKTGEIVGRMFPEEGVEVTFEPINPGKIHRVLGNVNEYPQGSGRFNIIVNVIKELSEEEYDIDDFIRTSDKDKDQLINEVETTIKEIENKDLKKLLDAFFSDEKFAEEFYNAPSAKVYHHNYVGGLLEHTAEVLRICKTTCEIFPELDKDLLYTGAILHDVGKLETYDYDLVRIEFSEEGKLLDHLFISCDMVKDKIREIEMPKELATQLLHIILSHHGDVKNGWGSPVSPKTPEAVALHHADNLDAKVKGMLQKM</sequence>
<dbReference type="GO" id="GO:0031125">
    <property type="term" value="P:rRNA 3'-end processing"/>
    <property type="evidence" value="ECO:0007669"/>
    <property type="project" value="TreeGrafter"/>
</dbReference>
<accession>F6D367</accession>
<dbReference type="HOGENOM" id="CLU_056349_2_0_2"/>
<dbReference type="InterPro" id="IPR006675">
    <property type="entry name" value="HDIG_dom"/>
</dbReference>
<dbReference type="RefSeq" id="WP_013825509.1">
    <property type="nucleotide sequence ID" value="NC_015574.1"/>
</dbReference>
<dbReference type="SUPFAM" id="SSF109604">
    <property type="entry name" value="HD-domain/PDEase-like"/>
    <property type="match status" value="1"/>
</dbReference>
<dbReference type="eggNOG" id="arCOG01861">
    <property type="taxonomic scope" value="Archaea"/>
</dbReference>
<evidence type="ECO:0000256" key="1">
    <source>
        <dbReference type="ARBA" id="ARBA00022801"/>
    </source>
</evidence>
<dbReference type="OrthoDB" id="114744at2157"/>
<dbReference type="InterPro" id="IPR003607">
    <property type="entry name" value="HD/PDEase_dom"/>
</dbReference>